<comment type="caution">
    <text evidence="10">The sequence shown here is derived from an EMBL/GenBank/DDBJ whole genome shotgun (WGS) entry which is preliminary data.</text>
</comment>
<evidence type="ECO:0000313" key="11">
    <source>
        <dbReference type="Proteomes" id="UP000027931"/>
    </source>
</evidence>
<comment type="subunit">
    <text evidence="8">Homodimer.</text>
</comment>
<feature type="domain" description="Aminoacyl-transfer RNA synthetases class-II family profile" evidence="9">
    <location>
        <begin position="153"/>
        <end position="566"/>
    </location>
</feature>
<evidence type="ECO:0000256" key="1">
    <source>
        <dbReference type="ARBA" id="ARBA00006303"/>
    </source>
</evidence>
<dbReference type="PRINTS" id="PR01042">
    <property type="entry name" value="TRNASYNTHASP"/>
</dbReference>
<dbReference type="Proteomes" id="UP000027931">
    <property type="component" value="Unassembled WGS sequence"/>
</dbReference>
<evidence type="ECO:0000256" key="2">
    <source>
        <dbReference type="ARBA" id="ARBA00022490"/>
    </source>
</evidence>
<keyword evidence="11" id="KW-1185">Reference proteome</keyword>
<dbReference type="NCBIfam" id="NF001750">
    <property type="entry name" value="PRK00476.1"/>
    <property type="match status" value="1"/>
</dbReference>
<dbReference type="GO" id="GO:0140096">
    <property type="term" value="F:catalytic activity, acting on a protein"/>
    <property type="evidence" value="ECO:0007669"/>
    <property type="project" value="UniProtKB-ARBA"/>
</dbReference>
<dbReference type="InterPro" id="IPR004364">
    <property type="entry name" value="Aa-tRNA-synt_II"/>
</dbReference>
<dbReference type="GO" id="GO:0016740">
    <property type="term" value="F:transferase activity"/>
    <property type="evidence" value="ECO:0007669"/>
    <property type="project" value="UniProtKB-ARBA"/>
</dbReference>
<dbReference type="HAMAP" id="MF_00044">
    <property type="entry name" value="Asp_tRNA_synth_type1"/>
    <property type="match status" value="1"/>
</dbReference>
<name>A0A074LWG9_9BACL</name>
<dbReference type="InterPro" id="IPR047090">
    <property type="entry name" value="AspRS_core"/>
</dbReference>
<comment type="similarity">
    <text evidence="1 8">Belongs to the class-II aminoacyl-tRNA synthetase family. Type 1 subfamily.</text>
</comment>
<dbReference type="Pfam" id="PF02938">
    <property type="entry name" value="GAD"/>
    <property type="match status" value="1"/>
</dbReference>
<feature type="binding site" evidence="8">
    <location>
        <position position="459"/>
    </location>
    <ligand>
        <name>L-aspartate</name>
        <dbReference type="ChEBI" id="CHEBI:29991"/>
    </ligand>
</feature>
<dbReference type="Pfam" id="PF01336">
    <property type="entry name" value="tRNA_anti-codon"/>
    <property type="match status" value="1"/>
</dbReference>
<reference evidence="10 11" key="1">
    <citation type="journal article" date="2013" name="Int. J. Syst. Evol. Microbiol.">
        <title>Tumebacillus flagellatus sp. nov., an alpha-amylase/pullulanase-producing bacterium isolated from cassava wastewater.</title>
        <authorList>
            <person name="Wang Q."/>
            <person name="Xie N."/>
            <person name="Qin Y."/>
            <person name="Shen N."/>
            <person name="Zhu J."/>
            <person name="Mi H."/>
            <person name="Huang R."/>
        </authorList>
    </citation>
    <scope>NUCLEOTIDE SEQUENCE [LARGE SCALE GENOMIC DNA]</scope>
    <source>
        <strain evidence="10 11">GST4</strain>
    </source>
</reference>
<dbReference type="InterPro" id="IPR045864">
    <property type="entry name" value="aa-tRNA-synth_II/BPL/LPL"/>
</dbReference>
<dbReference type="CDD" id="cd04317">
    <property type="entry name" value="EcAspRS_like_N"/>
    <property type="match status" value="1"/>
</dbReference>
<feature type="binding site" evidence="8">
    <location>
        <position position="186"/>
    </location>
    <ligand>
        <name>L-aspartate</name>
        <dbReference type="ChEBI" id="CHEBI:29991"/>
    </ligand>
</feature>
<dbReference type="PANTHER" id="PTHR22594">
    <property type="entry name" value="ASPARTYL/LYSYL-TRNA SYNTHETASE"/>
    <property type="match status" value="1"/>
</dbReference>
<dbReference type="EC" id="6.1.1.12" evidence="8"/>
<feature type="binding site" evidence="8">
    <location>
        <begin position="232"/>
        <end position="234"/>
    </location>
    <ligand>
        <name>ATP</name>
        <dbReference type="ChEBI" id="CHEBI:30616"/>
    </ligand>
</feature>
<feature type="binding site" evidence="8">
    <location>
        <position position="493"/>
    </location>
    <ligand>
        <name>ATP</name>
        <dbReference type="ChEBI" id="CHEBI:30616"/>
    </ligand>
</feature>
<gene>
    <name evidence="8" type="primary">aspS</name>
    <name evidence="10" type="ORF">EL26_01275</name>
</gene>
<keyword evidence="2 8" id="KW-0963">Cytoplasm</keyword>
<dbReference type="InterPro" id="IPR012340">
    <property type="entry name" value="NA-bd_OB-fold"/>
</dbReference>
<evidence type="ECO:0000256" key="7">
    <source>
        <dbReference type="ARBA" id="ARBA00023146"/>
    </source>
</evidence>
<dbReference type="OrthoDB" id="9802326at2"/>
<evidence type="ECO:0000256" key="5">
    <source>
        <dbReference type="ARBA" id="ARBA00022840"/>
    </source>
</evidence>
<feature type="binding site" evidence="8">
    <location>
        <begin position="545"/>
        <end position="548"/>
    </location>
    <ligand>
        <name>ATP</name>
        <dbReference type="ChEBI" id="CHEBI:30616"/>
    </ligand>
</feature>
<dbReference type="Pfam" id="PF00152">
    <property type="entry name" value="tRNA-synt_2"/>
    <property type="match status" value="1"/>
</dbReference>
<dbReference type="eggNOG" id="COG0173">
    <property type="taxonomic scope" value="Bacteria"/>
</dbReference>
<dbReference type="SUPFAM" id="SSF55261">
    <property type="entry name" value="GAD domain-like"/>
    <property type="match status" value="1"/>
</dbReference>
<dbReference type="EMBL" id="JMIR01000001">
    <property type="protein sequence ID" value="KEO85219.1"/>
    <property type="molecule type" value="Genomic_DNA"/>
</dbReference>
<protein>
    <recommendedName>
        <fullName evidence="8">Aspartate--tRNA ligase</fullName>
        <ecNumber evidence="8">6.1.1.12</ecNumber>
    </recommendedName>
    <alternativeName>
        <fullName evidence="8">Aspartyl-tRNA synthetase</fullName>
        <shortName evidence="8">AspRS</shortName>
    </alternativeName>
</protein>
<dbReference type="InterPro" id="IPR047089">
    <property type="entry name" value="Asp-tRNA-ligase_1_N"/>
</dbReference>
<dbReference type="InterPro" id="IPR004365">
    <property type="entry name" value="NA-bd_OB_tRNA"/>
</dbReference>
<feature type="binding site" evidence="8">
    <location>
        <position position="232"/>
    </location>
    <ligand>
        <name>L-aspartate</name>
        <dbReference type="ChEBI" id="CHEBI:29991"/>
    </ligand>
</feature>
<dbReference type="SUPFAM" id="SSF55681">
    <property type="entry name" value="Class II aaRS and biotin synthetases"/>
    <property type="match status" value="1"/>
</dbReference>
<evidence type="ECO:0000313" key="10">
    <source>
        <dbReference type="EMBL" id="KEO85219.1"/>
    </source>
</evidence>
<evidence type="ECO:0000256" key="4">
    <source>
        <dbReference type="ARBA" id="ARBA00022741"/>
    </source>
</evidence>
<keyword evidence="4 8" id="KW-0547">Nucleotide-binding</keyword>
<feature type="binding site" evidence="8">
    <location>
        <position position="500"/>
    </location>
    <ligand>
        <name>L-aspartate</name>
        <dbReference type="ChEBI" id="CHEBI:29991"/>
    </ligand>
</feature>
<keyword evidence="7 8" id="KW-0030">Aminoacyl-tRNA synthetase</keyword>
<accession>A0A074LWG9</accession>
<keyword evidence="5 8" id="KW-0067">ATP-binding</keyword>
<dbReference type="STRING" id="1157490.EL26_01275"/>
<keyword evidence="3 8" id="KW-0436">Ligase</keyword>
<organism evidence="10 11">
    <name type="scientific">Tumebacillus flagellatus</name>
    <dbReference type="NCBI Taxonomy" id="1157490"/>
    <lineage>
        <taxon>Bacteria</taxon>
        <taxon>Bacillati</taxon>
        <taxon>Bacillota</taxon>
        <taxon>Bacilli</taxon>
        <taxon>Bacillales</taxon>
        <taxon>Alicyclobacillaceae</taxon>
        <taxon>Tumebacillus</taxon>
    </lineage>
</organism>
<dbReference type="InterPro" id="IPR004524">
    <property type="entry name" value="Asp-tRNA-ligase_1"/>
</dbReference>
<feature type="region of interest" description="Aspartate" evidence="8">
    <location>
        <begin position="210"/>
        <end position="213"/>
    </location>
</feature>
<sequence length="616" mass="69524">MSEQFQGQTLHRTHNAGELRKAHVGEQVTLTGWVQRRRDLGGLIFIDLRDRSGYVQVVFEPSETCGPELMEMGDKLRNEYVVAVRGTVSSRSESAVNAKIPTGEIEVHVQAVEILNAAKTTPFFIQDNVDVDENLKLKYRYLDLRRPEMQKIFILRSKAVKYFRDFLDNNGFLEVETPMLTKSTPEGARDYLVPSRVHPGEFYALPQSPQLFKQLLMVSGFERYYQVARCFRDEDLRADRQPEFTQLDIEQSFIPLEKFHEMVEEMMVGLFQTTLGIEIPRPFPRMTYAEAMARYGSDKPDIRYGVELQDLTEQVRGCGFKVFNAAVEAGGQVKAVVAPGCAGYSRKQIDELEAFVKRYGAKGMAWIAVQEEGVKSPIAKFFSEEEMQALIKTAGASVGDLILFAADSKKVVADALGNLRQKLARDLQLIDESQFKFIWITEFPLLEHDEESGRYVAAHHPFTMPMVEDLHLLETDPANVRAQAYDLALNGFEIGGGSMRIFRREIQERMFKALGFTLEEAWEQFGFLLEAFEYGTPPHGGIAFGLDRIIMIMAQRPSLRDTIAFPKTSSASDLMTDAPSPVTTQQMEVLHIARHGKAVLEADTTAEGETNDPVAK</sequence>
<dbReference type="InterPro" id="IPR004115">
    <property type="entry name" value="GAD-like_sf"/>
</dbReference>
<feature type="binding site" evidence="8">
    <location>
        <position position="241"/>
    </location>
    <ligand>
        <name>ATP</name>
        <dbReference type="ChEBI" id="CHEBI:30616"/>
    </ligand>
</feature>
<dbReference type="InterPro" id="IPR029351">
    <property type="entry name" value="GAD_dom"/>
</dbReference>
<dbReference type="GO" id="GO:0006422">
    <property type="term" value="P:aspartyl-tRNA aminoacylation"/>
    <property type="evidence" value="ECO:0007669"/>
    <property type="project" value="UniProtKB-UniRule"/>
</dbReference>
<dbReference type="GO" id="GO:0005737">
    <property type="term" value="C:cytoplasm"/>
    <property type="evidence" value="ECO:0007669"/>
    <property type="project" value="UniProtKB-SubCell"/>
</dbReference>
<dbReference type="SUPFAM" id="SSF50249">
    <property type="entry name" value="Nucleic acid-binding proteins"/>
    <property type="match status" value="1"/>
</dbReference>
<comment type="caution">
    <text evidence="8">Lacks conserved residue(s) required for the propagation of feature annotation.</text>
</comment>
<comment type="subcellular location">
    <subcellularLocation>
        <location evidence="8">Cytoplasm</location>
    </subcellularLocation>
</comment>
<evidence type="ECO:0000256" key="8">
    <source>
        <dbReference type="HAMAP-Rule" id="MF_00044"/>
    </source>
</evidence>
<dbReference type="Gene3D" id="3.30.930.10">
    <property type="entry name" value="Bira Bifunctional Protein, Domain 2"/>
    <property type="match status" value="1"/>
</dbReference>
<evidence type="ECO:0000256" key="3">
    <source>
        <dbReference type="ARBA" id="ARBA00022598"/>
    </source>
</evidence>
<evidence type="ECO:0000259" key="9">
    <source>
        <dbReference type="PROSITE" id="PS50862"/>
    </source>
</evidence>
<dbReference type="InterPro" id="IPR006195">
    <property type="entry name" value="aa-tRNA-synth_II"/>
</dbReference>
<dbReference type="Gene3D" id="3.30.1360.30">
    <property type="entry name" value="GAD-like domain"/>
    <property type="match status" value="1"/>
</dbReference>
<dbReference type="AlphaFoldDB" id="A0A074LWG9"/>
<dbReference type="Gene3D" id="2.40.50.140">
    <property type="entry name" value="Nucleic acid-binding proteins"/>
    <property type="match status" value="1"/>
</dbReference>
<comment type="function">
    <text evidence="8">Catalyzes the attachment of L-aspartate to tRNA(Asp) in a two-step reaction: L-aspartate is first activated by ATP to form Asp-AMP and then transferred to the acceptor end of tRNA(Asp).</text>
</comment>
<dbReference type="GO" id="GO:0003676">
    <property type="term" value="F:nucleic acid binding"/>
    <property type="evidence" value="ECO:0007669"/>
    <property type="project" value="InterPro"/>
</dbReference>
<evidence type="ECO:0000256" key="6">
    <source>
        <dbReference type="ARBA" id="ARBA00022917"/>
    </source>
</evidence>
<dbReference type="GO" id="GO:0005524">
    <property type="term" value="F:ATP binding"/>
    <property type="evidence" value="ECO:0007669"/>
    <property type="project" value="UniProtKB-UniRule"/>
</dbReference>
<dbReference type="InterPro" id="IPR002312">
    <property type="entry name" value="Asp/Asn-tRNA-synth_IIb"/>
</dbReference>
<dbReference type="PANTHER" id="PTHR22594:SF5">
    <property type="entry name" value="ASPARTATE--TRNA LIGASE, MITOCHONDRIAL"/>
    <property type="match status" value="1"/>
</dbReference>
<dbReference type="RefSeq" id="WP_052035842.1">
    <property type="nucleotide sequence ID" value="NZ_JMIR01000001.1"/>
</dbReference>
<comment type="catalytic activity">
    <reaction evidence="8">
        <text>tRNA(Asp) + L-aspartate + ATP = L-aspartyl-tRNA(Asp) + AMP + diphosphate</text>
        <dbReference type="Rhea" id="RHEA:19649"/>
        <dbReference type="Rhea" id="RHEA-COMP:9660"/>
        <dbReference type="Rhea" id="RHEA-COMP:9678"/>
        <dbReference type="ChEBI" id="CHEBI:29991"/>
        <dbReference type="ChEBI" id="CHEBI:30616"/>
        <dbReference type="ChEBI" id="CHEBI:33019"/>
        <dbReference type="ChEBI" id="CHEBI:78442"/>
        <dbReference type="ChEBI" id="CHEBI:78516"/>
        <dbReference type="ChEBI" id="CHEBI:456215"/>
        <dbReference type="EC" id="6.1.1.12"/>
    </reaction>
</comment>
<proteinExistence type="inferred from homology"/>
<dbReference type="PROSITE" id="PS50862">
    <property type="entry name" value="AA_TRNA_LIGASE_II"/>
    <property type="match status" value="1"/>
</dbReference>
<dbReference type="CDD" id="cd00777">
    <property type="entry name" value="AspRS_core"/>
    <property type="match status" value="1"/>
</dbReference>
<dbReference type="GO" id="GO:0004815">
    <property type="term" value="F:aspartate-tRNA ligase activity"/>
    <property type="evidence" value="ECO:0007669"/>
    <property type="project" value="UniProtKB-UniRule"/>
</dbReference>
<keyword evidence="6 8" id="KW-0648">Protein biosynthesis</keyword>
<dbReference type="NCBIfam" id="TIGR00459">
    <property type="entry name" value="aspS_bact"/>
    <property type="match status" value="1"/>
</dbReference>